<protein>
    <submittedName>
        <fullName evidence="2">Co-chaperone YbbN</fullName>
    </submittedName>
</protein>
<keyword evidence="3" id="KW-1185">Reference proteome</keyword>
<evidence type="ECO:0000259" key="1">
    <source>
        <dbReference type="PROSITE" id="PS51352"/>
    </source>
</evidence>
<comment type="caution">
    <text evidence="2">The sequence shown here is derived from an EMBL/GenBank/DDBJ whole genome shotgun (WGS) entry which is preliminary data.</text>
</comment>
<dbReference type="PROSITE" id="PS51352">
    <property type="entry name" value="THIOREDOXIN_2"/>
    <property type="match status" value="1"/>
</dbReference>
<reference evidence="2" key="2">
    <citation type="submission" date="2020-09" db="EMBL/GenBank/DDBJ databases">
        <authorList>
            <person name="Sun Q."/>
            <person name="Kim S."/>
        </authorList>
    </citation>
    <scope>NUCLEOTIDE SEQUENCE</scope>
    <source>
        <strain evidence="2">KCTC 42731</strain>
    </source>
</reference>
<gene>
    <name evidence="2" type="primary">ybbN</name>
    <name evidence="2" type="ORF">GCM10017161_04010</name>
</gene>
<feature type="domain" description="Thioredoxin" evidence="1">
    <location>
        <begin position="1"/>
        <end position="111"/>
    </location>
</feature>
<name>A0A919BCS8_9GAMM</name>
<accession>A0A919BCS8</accession>
<dbReference type="SUPFAM" id="SSF52833">
    <property type="entry name" value="Thioredoxin-like"/>
    <property type="match status" value="1"/>
</dbReference>
<dbReference type="Pfam" id="PF14559">
    <property type="entry name" value="TPR_19"/>
    <property type="match status" value="1"/>
</dbReference>
<dbReference type="InterPro" id="IPR036249">
    <property type="entry name" value="Thioredoxin-like_sf"/>
</dbReference>
<dbReference type="PANTHER" id="PTHR45663:SF11">
    <property type="entry name" value="GEO12009P1"/>
    <property type="match status" value="1"/>
</dbReference>
<sequence length="282" mass="31302">MSNPAIAINMENFQNIILEDSKEKLVLVAFWADQVPESVELRDKLTARVAGAEQHVLMTTLDCAVEQQIAMQFGIQGLPTAILVKDGQPIDGISGPQTDESIEAFIGKHLPKVEDGLLTQAKELLTQGQVNEAYTVIVKAYELANERADIKFVLIDVLLQLGKLEDAQALLETIKMVDQNSDYAALVAKLELATQAADSPEIQALEQALEADPDNRELQQKLAAQYNQVNRNEEALTILFRLVQSDRTDTDSKQLLLDVLKALPDGDPLATKFRRKLYTLMY</sequence>
<dbReference type="InterPro" id="IPR011990">
    <property type="entry name" value="TPR-like_helical_dom_sf"/>
</dbReference>
<dbReference type="Pfam" id="PF00085">
    <property type="entry name" value="Thioredoxin"/>
    <property type="match status" value="1"/>
</dbReference>
<dbReference type="Proteomes" id="UP000623842">
    <property type="component" value="Unassembled WGS sequence"/>
</dbReference>
<organism evidence="2 3">
    <name type="scientific">Thalassotalea marina</name>
    <dbReference type="NCBI Taxonomy" id="1673741"/>
    <lineage>
        <taxon>Bacteria</taxon>
        <taxon>Pseudomonadati</taxon>
        <taxon>Pseudomonadota</taxon>
        <taxon>Gammaproteobacteria</taxon>
        <taxon>Alteromonadales</taxon>
        <taxon>Colwelliaceae</taxon>
        <taxon>Thalassotalea</taxon>
    </lineage>
</organism>
<reference evidence="2" key="1">
    <citation type="journal article" date="2014" name="Int. J. Syst. Evol. Microbiol.">
        <title>Complete genome sequence of Corynebacterium casei LMG S-19264T (=DSM 44701T), isolated from a smear-ripened cheese.</title>
        <authorList>
            <consortium name="US DOE Joint Genome Institute (JGI-PGF)"/>
            <person name="Walter F."/>
            <person name="Albersmeier A."/>
            <person name="Kalinowski J."/>
            <person name="Ruckert C."/>
        </authorList>
    </citation>
    <scope>NUCLEOTIDE SEQUENCE</scope>
    <source>
        <strain evidence="2">KCTC 42731</strain>
    </source>
</reference>
<evidence type="ECO:0000313" key="3">
    <source>
        <dbReference type="Proteomes" id="UP000623842"/>
    </source>
</evidence>
<dbReference type="GO" id="GO:0005737">
    <property type="term" value="C:cytoplasm"/>
    <property type="evidence" value="ECO:0007669"/>
    <property type="project" value="TreeGrafter"/>
</dbReference>
<dbReference type="Gene3D" id="3.40.30.10">
    <property type="entry name" value="Glutaredoxin"/>
    <property type="match status" value="1"/>
</dbReference>
<proteinExistence type="predicted"/>
<dbReference type="CDD" id="cd02956">
    <property type="entry name" value="ybbN"/>
    <property type="match status" value="1"/>
</dbReference>
<dbReference type="GO" id="GO:0015035">
    <property type="term" value="F:protein-disulfide reductase activity"/>
    <property type="evidence" value="ECO:0007669"/>
    <property type="project" value="TreeGrafter"/>
</dbReference>
<dbReference type="Gene3D" id="1.25.40.10">
    <property type="entry name" value="Tetratricopeptide repeat domain"/>
    <property type="match status" value="2"/>
</dbReference>
<dbReference type="RefSeq" id="WP_229854485.1">
    <property type="nucleotide sequence ID" value="NZ_BNCK01000001.1"/>
</dbReference>
<dbReference type="SUPFAM" id="SSF48452">
    <property type="entry name" value="TPR-like"/>
    <property type="match status" value="1"/>
</dbReference>
<evidence type="ECO:0000313" key="2">
    <source>
        <dbReference type="EMBL" id="GHF79974.1"/>
    </source>
</evidence>
<dbReference type="Pfam" id="PF14561">
    <property type="entry name" value="TPR_20"/>
    <property type="match status" value="1"/>
</dbReference>
<dbReference type="InterPro" id="IPR013766">
    <property type="entry name" value="Thioredoxin_domain"/>
</dbReference>
<dbReference type="GO" id="GO:0006950">
    <property type="term" value="P:response to stress"/>
    <property type="evidence" value="ECO:0007669"/>
    <property type="project" value="UniProtKB-ARBA"/>
</dbReference>
<dbReference type="PANTHER" id="PTHR45663">
    <property type="entry name" value="GEO12009P1"/>
    <property type="match status" value="1"/>
</dbReference>
<dbReference type="EMBL" id="BNCK01000001">
    <property type="protein sequence ID" value="GHF79974.1"/>
    <property type="molecule type" value="Genomic_DNA"/>
</dbReference>
<dbReference type="AlphaFoldDB" id="A0A919BCS8"/>